<sequence length="196" mass="21878">MYCQENRTQKEVQMFMSRTHGFSATKWQYETHFKAWNLRKNYSQEAWTTMDSAIRRGEADVSSALIGYIGRPLSSRKVKKALSRYQCRPTTESPPAALPFGLTPPNAGSVNRGPPSQMPPTSPDADLVRATLPLQNAVDSVQLRCPSSPRPTTVSQHPTSAGIDPWDTEAMTWPRAMLYSTELTPSLMFISWLSGP</sequence>
<dbReference type="OrthoDB" id="539213at2759"/>
<name>A0A136IN58_9PEZI</name>
<dbReference type="Pfam" id="PF14420">
    <property type="entry name" value="Clr5"/>
    <property type="match status" value="1"/>
</dbReference>
<reference evidence="4" key="1">
    <citation type="submission" date="2016-02" db="EMBL/GenBank/DDBJ databases">
        <title>Draft genome sequence of Microdochium bolleyi, a fungal endophyte of beachgrass.</title>
        <authorList>
            <consortium name="DOE Joint Genome Institute"/>
            <person name="David A.S."/>
            <person name="May G."/>
            <person name="Haridas S."/>
            <person name="Lim J."/>
            <person name="Wang M."/>
            <person name="Labutti K."/>
            <person name="Lipzen A."/>
            <person name="Barry K."/>
            <person name="Grigoriev I.V."/>
        </authorList>
    </citation>
    <scope>NUCLEOTIDE SEQUENCE [LARGE SCALE GENOMIC DNA]</scope>
    <source>
        <strain evidence="4">J235TASD1</strain>
    </source>
</reference>
<gene>
    <name evidence="3" type="ORF">Micbo1qcDRAFT_168890</name>
</gene>
<feature type="region of interest" description="Disordered" evidence="1">
    <location>
        <begin position="89"/>
        <end position="123"/>
    </location>
</feature>
<accession>A0A136IN58</accession>
<protein>
    <recommendedName>
        <fullName evidence="2">Clr5 domain-containing protein</fullName>
    </recommendedName>
</protein>
<evidence type="ECO:0000313" key="3">
    <source>
        <dbReference type="EMBL" id="KXJ86089.1"/>
    </source>
</evidence>
<feature type="region of interest" description="Disordered" evidence="1">
    <location>
        <begin position="144"/>
        <end position="166"/>
    </location>
</feature>
<evidence type="ECO:0000313" key="4">
    <source>
        <dbReference type="Proteomes" id="UP000070501"/>
    </source>
</evidence>
<dbReference type="Proteomes" id="UP000070501">
    <property type="component" value="Unassembled WGS sequence"/>
</dbReference>
<keyword evidence="4" id="KW-1185">Reference proteome</keyword>
<evidence type="ECO:0000256" key="1">
    <source>
        <dbReference type="SAM" id="MobiDB-lite"/>
    </source>
</evidence>
<dbReference type="InParanoid" id="A0A136IN58"/>
<dbReference type="InterPro" id="IPR025676">
    <property type="entry name" value="Clr5_dom"/>
</dbReference>
<evidence type="ECO:0000259" key="2">
    <source>
        <dbReference type="Pfam" id="PF14420"/>
    </source>
</evidence>
<feature type="compositionally biased region" description="Polar residues" evidence="1">
    <location>
        <begin position="150"/>
        <end position="159"/>
    </location>
</feature>
<dbReference type="EMBL" id="KQ964271">
    <property type="protein sequence ID" value="KXJ86089.1"/>
    <property type="molecule type" value="Genomic_DNA"/>
</dbReference>
<feature type="domain" description="Clr5" evidence="2">
    <location>
        <begin position="1"/>
        <end position="40"/>
    </location>
</feature>
<feature type="non-terminal residue" evidence="3">
    <location>
        <position position="196"/>
    </location>
</feature>
<proteinExistence type="predicted"/>
<organism evidence="3 4">
    <name type="scientific">Microdochium bolleyi</name>
    <dbReference type="NCBI Taxonomy" id="196109"/>
    <lineage>
        <taxon>Eukaryota</taxon>
        <taxon>Fungi</taxon>
        <taxon>Dikarya</taxon>
        <taxon>Ascomycota</taxon>
        <taxon>Pezizomycotina</taxon>
        <taxon>Sordariomycetes</taxon>
        <taxon>Xylariomycetidae</taxon>
        <taxon>Xylariales</taxon>
        <taxon>Microdochiaceae</taxon>
        <taxon>Microdochium</taxon>
    </lineage>
</organism>
<dbReference type="AlphaFoldDB" id="A0A136IN58"/>